<feature type="region of interest" description="Disordered" evidence="1">
    <location>
        <begin position="99"/>
        <end position="163"/>
    </location>
</feature>
<proteinExistence type="predicted"/>
<evidence type="ECO:0000313" key="3">
    <source>
        <dbReference type="Proteomes" id="UP001215598"/>
    </source>
</evidence>
<feature type="compositionally biased region" description="Pro residues" evidence="1">
    <location>
        <begin position="295"/>
        <end position="310"/>
    </location>
</feature>
<reference evidence="2" key="1">
    <citation type="submission" date="2023-03" db="EMBL/GenBank/DDBJ databases">
        <title>Massive genome expansion in bonnet fungi (Mycena s.s.) driven by repeated elements and novel gene families across ecological guilds.</title>
        <authorList>
            <consortium name="Lawrence Berkeley National Laboratory"/>
            <person name="Harder C.B."/>
            <person name="Miyauchi S."/>
            <person name="Viragh M."/>
            <person name="Kuo A."/>
            <person name="Thoen E."/>
            <person name="Andreopoulos B."/>
            <person name="Lu D."/>
            <person name="Skrede I."/>
            <person name="Drula E."/>
            <person name="Henrissat B."/>
            <person name="Morin E."/>
            <person name="Kohler A."/>
            <person name="Barry K."/>
            <person name="LaButti K."/>
            <person name="Morin E."/>
            <person name="Salamov A."/>
            <person name="Lipzen A."/>
            <person name="Mereny Z."/>
            <person name="Hegedus B."/>
            <person name="Baldrian P."/>
            <person name="Stursova M."/>
            <person name="Weitz H."/>
            <person name="Taylor A."/>
            <person name="Grigoriev I.V."/>
            <person name="Nagy L.G."/>
            <person name="Martin F."/>
            <person name="Kauserud H."/>
        </authorList>
    </citation>
    <scope>NUCLEOTIDE SEQUENCE</scope>
    <source>
        <strain evidence="2">CBHHK182m</strain>
    </source>
</reference>
<feature type="compositionally biased region" description="Low complexity" evidence="1">
    <location>
        <begin position="728"/>
        <end position="743"/>
    </location>
</feature>
<feature type="compositionally biased region" description="Low complexity" evidence="1">
    <location>
        <begin position="539"/>
        <end position="573"/>
    </location>
</feature>
<feature type="region of interest" description="Disordered" evidence="1">
    <location>
        <begin position="520"/>
        <end position="581"/>
    </location>
</feature>
<sequence length="778" mass="82617">MSLSSYIKRQSRVARRSRAMSIIGLASILEDPEPAIDLTSNPTVEEEENVKTTKKNSMKARRRLGVSDLAIPRTSALFTAVQGVDDDAHAEWRLVLSLSDDSGDSKGDTESFDFPRPPMLDLPSDGSGSSSSSYSGSSSGSSSSGSSNGSDSVPTTPTPSPTLESYAAAQGQCVVRCKSIKPLTITKRSERAVSPVPAVPVASTSQSGLDREGEQNVQLEDDQDEEDMLDDYYYASHARSYITLSPPLPPSFPRRESVLIPASSSSSTHRPPPIVTHSRSSSSATITRRLAARTRPPPRTPPSRPPPRTPVPTDAVRLSGASYDSAADLGEGYADYVAYAPLLESPELSSSSAARLAALLSPPPPTPSAHSPSLSTPHTPATPAPDHAVAVPRDIGLDADEWDSEDDEFVYGAAYDEDDLFAEYAEDREEYDDIPLSPLSPLVASAPPPEVELEADDELELDVEMDAAPRMPSVLDIPTPAPYTGWHPRPRASQLRLAVLPIITGANGARTPSPLRAQARYSHAHADSGSSWLTEEPHSPTSPQQAEPQTPATPALRSRWSSSTLSSVPSIRSPHSAASPRTFGFARRYFPRVKASSPSASSAKENGKPRPMGAASSTFPSTPSTPSPKPSPAKPKAKGIGGKKGSGLTAANVRRVLPPSLLMPPSLSMGNAQRDYASLSAFEYTADDAWIGTRPSAPSVLTCASPDVFASGAPPTPFLSPASSRGRSPYTPAAPYTPSPSSARWSYASPPGDRDASEDDEDDMGPRKPIPVEMFLRR</sequence>
<feature type="compositionally biased region" description="Low complexity" evidence="1">
    <location>
        <begin position="278"/>
        <end position="289"/>
    </location>
</feature>
<feature type="compositionally biased region" description="Low complexity" evidence="1">
    <location>
        <begin position="192"/>
        <end position="205"/>
    </location>
</feature>
<feature type="compositionally biased region" description="Low complexity" evidence="1">
    <location>
        <begin position="124"/>
        <end position="155"/>
    </location>
</feature>
<organism evidence="2 3">
    <name type="scientific">Mycena metata</name>
    <dbReference type="NCBI Taxonomy" id="1033252"/>
    <lineage>
        <taxon>Eukaryota</taxon>
        <taxon>Fungi</taxon>
        <taxon>Dikarya</taxon>
        <taxon>Basidiomycota</taxon>
        <taxon>Agaricomycotina</taxon>
        <taxon>Agaricomycetes</taxon>
        <taxon>Agaricomycetidae</taxon>
        <taxon>Agaricales</taxon>
        <taxon>Marasmiineae</taxon>
        <taxon>Mycenaceae</taxon>
        <taxon>Mycena</taxon>
    </lineage>
</organism>
<feature type="region of interest" description="Disordered" evidence="1">
    <location>
        <begin position="189"/>
        <end position="225"/>
    </location>
</feature>
<evidence type="ECO:0000313" key="2">
    <source>
        <dbReference type="EMBL" id="KAJ7719264.1"/>
    </source>
</evidence>
<name>A0AAD7HF04_9AGAR</name>
<accession>A0AAD7HF04</accession>
<feature type="region of interest" description="Disordered" evidence="1">
    <location>
        <begin position="246"/>
        <end position="323"/>
    </location>
</feature>
<feature type="region of interest" description="Disordered" evidence="1">
    <location>
        <begin position="594"/>
        <end position="652"/>
    </location>
</feature>
<feature type="compositionally biased region" description="Pro residues" evidence="1">
    <location>
        <begin position="623"/>
        <end position="633"/>
    </location>
</feature>
<comment type="caution">
    <text evidence="2">The sequence shown here is derived from an EMBL/GenBank/DDBJ whole genome shotgun (WGS) entry which is preliminary data.</text>
</comment>
<feature type="compositionally biased region" description="Low complexity" evidence="1">
    <location>
        <begin position="368"/>
        <end position="385"/>
    </location>
</feature>
<dbReference type="AlphaFoldDB" id="A0AAD7HF04"/>
<protein>
    <submittedName>
        <fullName evidence="2">Uncharacterized protein</fullName>
    </submittedName>
</protein>
<feature type="region of interest" description="Disordered" evidence="1">
    <location>
        <begin position="38"/>
        <end position="57"/>
    </location>
</feature>
<feature type="compositionally biased region" description="Low complexity" evidence="1">
    <location>
        <begin position="613"/>
        <end position="622"/>
    </location>
</feature>
<dbReference type="Proteomes" id="UP001215598">
    <property type="component" value="Unassembled WGS sequence"/>
</dbReference>
<evidence type="ECO:0000256" key="1">
    <source>
        <dbReference type="SAM" id="MobiDB-lite"/>
    </source>
</evidence>
<keyword evidence="3" id="KW-1185">Reference proteome</keyword>
<dbReference type="EMBL" id="JARKIB010000254">
    <property type="protein sequence ID" value="KAJ7719264.1"/>
    <property type="molecule type" value="Genomic_DNA"/>
</dbReference>
<feature type="compositionally biased region" description="Low complexity" evidence="1">
    <location>
        <begin position="350"/>
        <end position="360"/>
    </location>
</feature>
<feature type="region of interest" description="Disordered" evidence="1">
    <location>
        <begin position="711"/>
        <end position="778"/>
    </location>
</feature>
<gene>
    <name evidence="2" type="ORF">B0H16DRAFT_1606949</name>
</gene>
<feature type="region of interest" description="Disordered" evidence="1">
    <location>
        <begin position="350"/>
        <end position="390"/>
    </location>
</feature>